<comment type="caution">
    <text evidence="1">The sequence shown here is derived from an EMBL/GenBank/DDBJ whole genome shotgun (WGS) entry which is preliminary data.</text>
</comment>
<keyword evidence="2" id="KW-1185">Reference proteome</keyword>
<evidence type="ECO:0000313" key="2">
    <source>
        <dbReference type="Proteomes" id="UP001589532"/>
    </source>
</evidence>
<accession>A0ABV5SD96</accession>
<dbReference type="EMBL" id="JBHMBW010000062">
    <property type="protein sequence ID" value="MFB9629656.1"/>
    <property type="molecule type" value="Genomic_DNA"/>
</dbReference>
<proteinExistence type="predicted"/>
<dbReference type="RefSeq" id="WP_344990199.1">
    <property type="nucleotide sequence ID" value="NZ_BAAAXV010000005.1"/>
</dbReference>
<reference evidence="1 2" key="1">
    <citation type="submission" date="2024-09" db="EMBL/GenBank/DDBJ databases">
        <authorList>
            <person name="Sun Q."/>
            <person name="Mori K."/>
        </authorList>
    </citation>
    <scope>NUCLEOTIDE SEQUENCE [LARGE SCALE GENOMIC DNA]</scope>
    <source>
        <strain evidence="1 2">JCM 3143</strain>
    </source>
</reference>
<name>A0ABV5SD96_9ACTN</name>
<gene>
    <name evidence="1" type="ORF">ACFFSA_41845</name>
</gene>
<sequence length="387" mass="42658">MQEIEFRTGNQGLIEILIDGVPLLDLVRTAELPYAQDEQLERAEEFAPEPAPLLAGDYSYFPQRLVGWPSRHYLGEPAETVYNQDDDETMLLGCTCGIPECWALLARIEVTDAVVRWSRFNNNHRDWDLPATLGTFVFDRRQYERALRATAARPVQKPSPVVHDDVRLVPVIDALSGVLTDGCPAPPADESLLDAYWLDRVATAGLPRPMPGNATLIPLSGFLGRHSLTTLVRATVKDVATDLAAEDALDQVSAVSGGYCLVVAGKPLVAPGCCSDPTDLANWRNAARHREPDPMMVWIGHPWVHVAADGDDLLLTRPTERDPGPELAWISRRSLEYAVRQAAAEVRYLARPLRDVCVELVGRDRADALCSALLGGSWLRTGADWLE</sequence>
<protein>
    <submittedName>
        <fullName evidence="1">Uncharacterized protein</fullName>
    </submittedName>
</protein>
<dbReference type="Proteomes" id="UP001589532">
    <property type="component" value="Unassembled WGS sequence"/>
</dbReference>
<evidence type="ECO:0000313" key="1">
    <source>
        <dbReference type="EMBL" id="MFB9629656.1"/>
    </source>
</evidence>
<organism evidence="1 2">
    <name type="scientific">Nonomuraea helvata</name>
    <dbReference type="NCBI Taxonomy" id="37484"/>
    <lineage>
        <taxon>Bacteria</taxon>
        <taxon>Bacillati</taxon>
        <taxon>Actinomycetota</taxon>
        <taxon>Actinomycetes</taxon>
        <taxon>Streptosporangiales</taxon>
        <taxon>Streptosporangiaceae</taxon>
        <taxon>Nonomuraea</taxon>
    </lineage>
</organism>